<gene>
    <name evidence="2" type="ORF">EJB05_09059</name>
</gene>
<keyword evidence="3" id="KW-1185">Reference proteome</keyword>
<name>A0A5J9W5M7_9POAL</name>
<dbReference type="AlphaFoldDB" id="A0A5J9W5M7"/>
<evidence type="ECO:0000313" key="3">
    <source>
        <dbReference type="Proteomes" id="UP000324897"/>
    </source>
</evidence>
<evidence type="ECO:0000313" key="2">
    <source>
        <dbReference type="EMBL" id="TVU42640.1"/>
    </source>
</evidence>
<dbReference type="Gramene" id="TVU42640">
    <property type="protein sequence ID" value="TVU42640"/>
    <property type="gene ID" value="EJB05_09059"/>
</dbReference>
<keyword evidence="1" id="KW-0732">Signal</keyword>
<evidence type="ECO:0000256" key="1">
    <source>
        <dbReference type="SAM" id="SignalP"/>
    </source>
</evidence>
<comment type="caution">
    <text evidence="2">The sequence shown here is derived from an EMBL/GenBank/DDBJ whole genome shotgun (WGS) entry which is preliminary data.</text>
</comment>
<reference evidence="2 3" key="1">
    <citation type="journal article" date="2019" name="Sci. Rep.">
        <title>A high-quality genome of Eragrostis curvula grass provides insights into Poaceae evolution and supports new strategies to enhance forage quality.</title>
        <authorList>
            <person name="Carballo J."/>
            <person name="Santos B.A.C.M."/>
            <person name="Zappacosta D."/>
            <person name="Garbus I."/>
            <person name="Selva J.P."/>
            <person name="Gallo C.A."/>
            <person name="Diaz A."/>
            <person name="Albertini E."/>
            <person name="Caccamo M."/>
            <person name="Echenique V."/>
        </authorList>
    </citation>
    <scope>NUCLEOTIDE SEQUENCE [LARGE SCALE GENOMIC DNA]</scope>
    <source>
        <strain evidence="3">cv. Victoria</strain>
        <tissue evidence="2">Leaf</tissue>
    </source>
</reference>
<dbReference type="Proteomes" id="UP000324897">
    <property type="component" value="Unassembled WGS sequence"/>
</dbReference>
<protein>
    <submittedName>
        <fullName evidence="2">Uncharacterized protein</fullName>
    </submittedName>
</protein>
<feature type="non-terminal residue" evidence="2">
    <location>
        <position position="1"/>
    </location>
</feature>
<dbReference type="EMBL" id="RWGY01000005">
    <property type="protein sequence ID" value="TVU42640.1"/>
    <property type="molecule type" value="Genomic_DNA"/>
</dbReference>
<organism evidence="2 3">
    <name type="scientific">Eragrostis curvula</name>
    <name type="common">weeping love grass</name>
    <dbReference type="NCBI Taxonomy" id="38414"/>
    <lineage>
        <taxon>Eukaryota</taxon>
        <taxon>Viridiplantae</taxon>
        <taxon>Streptophyta</taxon>
        <taxon>Embryophyta</taxon>
        <taxon>Tracheophyta</taxon>
        <taxon>Spermatophyta</taxon>
        <taxon>Magnoliopsida</taxon>
        <taxon>Liliopsida</taxon>
        <taxon>Poales</taxon>
        <taxon>Poaceae</taxon>
        <taxon>PACMAD clade</taxon>
        <taxon>Chloridoideae</taxon>
        <taxon>Eragrostideae</taxon>
        <taxon>Eragrostidinae</taxon>
        <taxon>Eragrostis</taxon>
    </lineage>
</organism>
<feature type="chain" id="PRO_5023803060" evidence="1">
    <location>
        <begin position="21"/>
        <end position="87"/>
    </location>
</feature>
<proteinExistence type="predicted"/>
<accession>A0A5J9W5M7</accession>
<sequence>PWSLRHALVQVVGVTPLLVGTKELVVLEEVCVSEHLRGLRWSCWVVLSCGWCKNWLVRQVPAPAVLGVQQVLAAAVPKGRLPQAGRH</sequence>
<feature type="signal peptide" evidence="1">
    <location>
        <begin position="1"/>
        <end position="20"/>
    </location>
</feature>